<evidence type="ECO:0000313" key="12">
    <source>
        <dbReference type="Proteomes" id="UP001348817"/>
    </source>
</evidence>
<dbReference type="PROSITE" id="PS00197">
    <property type="entry name" value="2FE2S_FER_1"/>
    <property type="match status" value="1"/>
</dbReference>
<keyword evidence="4" id="KW-0479">Metal-binding</keyword>
<dbReference type="Pfam" id="PF00970">
    <property type="entry name" value="FAD_binding_6"/>
    <property type="match status" value="1"/>
</dbReference>
<dbReference type="CDD" id="cd06214">
    <property type="entry name" value="PA_degradation_oxidoreductase_like"/>
    <property type="match status" value="1"/>
</dbReference>
<dbReference type="PROSITE" id="PS51085">
    <property type="entry name" value="2FE2S_FER_2"/>
    <property type="match status" value="1"/>
</dbReference>
<dbReference type="GO" id="GO:0016491">
    <property type="term" value="F:oxidoreductase activity"/>
    <property type="evidence" value="ECO:0007669"/>
    <property type="project" value="UniProtKB-KW"/>
</dbReference>
<gene>
    <name evidence="11" type="ORF">FUAX_17630</name>
</gene>
<dbReference type="Pfam" id="PF00175">
    <property type="entry name" value="NAD_binding_1"/>
    <property type="match status" value="1"/>
</dbReference>
<accession>A0AAU9CK67</accession>
<dbReference type="InterPro" id="IPR017938">
    <property type="entry name" value="Riboflavin_synthase-like_b-brl"/>
</dbReference>
<evidence type="ECO:0000256" key="3">
    <source>
        <dbReference type="ARBA" id="ARBA00022714"/>
    </source>
</evidence>
<evidence type="ECO:0000256" key="4">
    <source>
        <dbReference type="ARBA" id="ARBA00022723"/>
    </source>
</evidence>
<dbReference type="SUPFAM" id="SSF54292">
    <property type="entry name" value="2Fe-2S ferredoxin-like"/>
    <property type="match status" value="1"/>
</dbReference>
<evidence type="ECO:0000256" key="7">
    <source>
        <dbReference type="ARBA" id="ARBA00023004"/>
    </source>
</evidence>
<keyword evidence="5" id="KW-0274">FAD</keyword>
<feature type="domain" description="2Fe-2S ferredoxin-type" evidence="9">
    <location>
        <begin position="268"/>
        <end position="357"/>
    </location>
</feature>
<keyword evidence="3" id="KW-0001">2Fe-2S</keyword>
<keyword evidence="12" id="KW-1185">Reference proteome</keyword>
<name>A0AAU9CK67_9BACT</name>
<dbReference type="GO" id="GO:0046872">
    <property type="term" value="F:metal ion binding"/>
    <property type="evidence" value="ECO:0007669"/>
    <property type="project" value="UniProtKB-KW"/>
</dbReference>
<evidence type="ECO:0000256" key="2">
    <source>
        <dbReference type="ARBA" id="ARBA00022630"/>
    </source>
</evidence>
<dbReference type="PRINTS" id="PR00406">
    <property type="entry name" value="CYTB5RDTASE"/>
</dbReference>
<dbReference type="InterPro" id="IPR039261">
    <property type="entry name" value="FNR_nucleotide-bd"/>
</dbReference>
<dbReference type="InterPro" id="IPR001709">
    <property type="entry name" value="Flavoprot_Pyr_Nucl_cyt_Rdtase"/>
</dbReference>
<keyword evidence="6" id="KW-0560">Oxidoreductase</keyword>
<evidence type="ECO:0000256" key="5">
    <source>
        <dbReference type="ARBA" id="ARBA00022827"/>
    </source>
</evidence>
<feature type="domain" description="FAD-binding FR-type" evidence="10">
    <location>
        <begin position="3"/>
        <end position="108"/>
    </location>
</feature>
<dbReference type="PANTHER" id="PTHR47354">
    <property type="entry name" value="NADH OXIDOREDUCTASE HCR"/>
    <property type="match status" value="1"/>
</dbReference>
<reference evidence="11 12" key="1">
    <citation type="submission" date="2021-12" db="EMBL/GenBank/DDBJ databases">
        <title>Genome sequencing of bacteria with rrn-lacking chromosome and rrn-plasmid.</title>
        <authorList>
            <person name="Anda M."/>
            <person name="Iwasaki W."/>
        </authorList>
    </citation>
    <scope>NUCLEOTIDE SEQUENCE [LARGE SCALE GENOMIC DNA]</scope>
    <source>
        <strain evidence="11 12">DSM 100852</strain>
    </source>
</reference>
<organism evidence="11 12">
    <name type="scientific">Fulvitalea axinellae</name>
    <dbReference type="NCBI Taxonomy" id="1182444"/>
    <lineage>
        <taxon>Bacteria</taxon>
        <taxon>Pseudomonadati</taxon>
        <taxon>Bacteroidota</taxon>
        <taxon>Cytophagia</taxon>
        <taxon>Cytophagales</taxon>
        <taxon>Persicobacteraceae</taxon>
        <taxon>Fulvitalea</taxon>
    </lineage>
</organism>
<protein>
    <submittedName>
        <fullName evidence="11">Phenylacetic acid degradation protein</fullName>
    </submittedName>
</protein>
<proteinExistence type="predicted"/>
<dbReference type="PROSITE" id="PS51384">
    <property type="entry name" value="FAD_FR"/>
    <property type="match status" value="1"/>
</dbReference>
<evidence type="ECO:0000259" key="10">
    <source>
        <dbReference type="PROSITE" id="PS51384"/>
    </source>
</evidence>
<dbReference type="InterPro" id="IPR036010">
    <property type="entry name" value="2Fe-2S_ferredoxin-like_sf"/>
</dbReference>
<evidence type="ECO:0000259" key="9">
    <source>
        <dbReference type="PROSITE" id="PS51085"/>
    </source>
</evidence>
<dbReference type="RefSeq" id="WP_338394541.1">
    <property type="nucleotide sequence ID" value="NZ_AP025314.1"/>
</dbReference>
<dbReference type="InterPro" id="IPR012675">
    <property type="entry name" value="Beta-grasp_dom_sf"/>
</dbReference>
<evidence type="ECO:0000256" key="1">
    <source>
        <dbReference type="ARBA" id="ARBA00001974"/>
    </source>
</evidence>
<dbReference type="AlphaFoldDB" id="A0AAU9CK67"/>
<sequence length="357" mass="39577">MATHFHKLRVADVQPATCEAVTVSFDIPEEIKSDFCFLPGQHLTFRFLIDNTEHRRSYSLNSNPFGTEAPSVTVKRVKKGIVSNFINDNLKPGDTVEATLPLGSFKAEIQPDEYKTYFLIAAGSGITPIMSILRSALHQSKTNTINLFYGNKDQDSIIFEKELEKLRLNHLDRLKVCHTLSSPKVWSSWKQWEGKKGRIDAKSLEAFINEHPPIAQSTEYFVCGPEAMNLCVRDTLLSLGVPSEQIKIEMFGHSDSNLDKTVTPVDNAELEASLDGKTIKTEVKSGNTILRSLLDSGADVPYSCESGVCGTCTATLVNGKTEMKSCFALTEEEIKNGAILTCQAYPVSEKVKIDFDK</sequence>
<dbReference type="GO" id="GO:0050660">
    <property type="term" value="F:flavin adenine dinucleotide binding"/>
    <property type="evidence" value="ECO:0007669"/>
    <property type="project" value="TreeGrafter"/>
</dbReference>
<dbReference type="Pfam" id="PF00111">
    <property type="entry name" value="Fer2"/>
    <property type="match status" value="1"/>
</dbReference>
<dbReference type="InterPro" id="IPR050415">
    <property type="entry name" value="MRET"/>
</dbReference>
<dbReference type="Gene3D" id="3.40.50.80">
    <property type="entry name" value="Nucleotide-binding domain of ferredoxin-NADP reductase (FNR) module"/>
    <property type="match status" value="1"/>
</dbReference>
<dbReference type="InterPro" id="IPR001433">
    <property type="entry name" value="OxRdtase_FAD/NAD-bd"/>
</dbReference>
<dbReference type="CDD" id="cd00207">
    <property type="entry name" value="fer2"/>
    <property type="match status" value="1"/>
</dbReference>
<comment type="cofactor">
    <cofactor evidence="1">
        <name>FAD</name>
        <dbReference type="ChEBI" id="CHEBI:57692"/>
    </cofactor>
</comment>
<dbReference type="InterPro" id="IPR001041">
    <property type="entry name" value="2Fe-2S_ferredoxin-type"/>
</dbReference>
<dbReference type="InterPro" id="IPR008333">
    <property type="entry name" value="Cbr1-like_FAD-bd_dom"/>
</dbReference>
<dbReference type="PRINTS" id="PR00371">
    <property type="entry name" value="FPNCR"/>
</dbReference>
<dbReference type="InterPro" id="IPR017927">
    <property type="entry name" value="FAD-bd_FR_type"/>
</dbReference>
<dbReference type="Gene3D" id="2.40.30.10">
    <property type="entry name" value="Translation factors"/>
    <property type="match status" value="1"/>
</dbReference>
<dbReference type="SUPFAM" id="SSF52343">
    <property type="entry name" value="Ferredoxin reductase-like, C-terminal NADP-linked domain"/>
    <property type="match status" value="1"/>
</dbReference>
<keyword evidence="2" id="KW-0285">Flavoprotein</keyword>
<dbReference type="PANTHER" id="PTHR47354:SF8">
    <property type="entry name" value="1,2-PHENYLACETYL-COA EPOXIDASE, SUBUNIT E"/>
    <property type="match status" value="1"/>
</dbReference>
<keyword evidence="7" id="KW-0408">Iron</keyword>
<dbReference type="InterPro" id="IPR006058">
    <property type="entry name" value="2Fe2S_fd_BS"/>
</dbReference>
<dbReference type="Gene3D" id="3.10.20.30">
    <property type="match status" value="1"/>
</dbReference>
<dbReference type="SUPFAM" id="SSF63380">
    <property type="entry name" value="Riboflavin synthase domain-like"/>
    <property type="match status" value="1"/>
</dbReference>
<dbReference type="KEGG" id="fax:FUAX_17630"/>
<evidence type="ECO:0000313" key="11">
    <source>
        <dbReference type="EMBL" id="BDD09331.1"/>
    </source>
</evidence>
<dbReference type="EMBL" id="AP025314">
    <property type="protein sequence ID" value="BDD09331.1"/>
    <property type="molecule type" value="Genomic_DNA"/>
</dbReference>
<dbReference type="GO" id="GO:0051537">
    <property type="term" value="F:2 iron, 2 sulfur cluster binding"/>
    <property type="evidence" value="ECO:0007669"/>
    <property type="project" value="UniProtKB-KW"/>
</dbReference>
<evidence type="ECO:0000256" key="6">
    <source>
        <dbReference type="ARBA" id="ARBA00023002"/>
    </source>
</evidence>
<keyword evidence="8" id="KW-0411">Iron-sulfur</keyword>
<dbReference type="Proteomes" id="UP001348817">
    <property type="component" value="Chromosome"/>
</dbReference>
<evidence type="ECO:0000256" key="8">
    <source>
        <dbReference type="ARBA" id="ARBA00023014"/>
    </source>
</evidence>